<feature type="region of interest" description="Disordered" evidence="1">
    <location>
        <begin position="1"/>
        <end position="29"/>
    </location>
</feature>
<dbReference type="Proteomes" id="UP000527355">
    <property type="component" value="Unassembled WGS sequence"/>
</dbReference>
<protein>
    <submittedName>
        <fullName evidence="2">Uncharacterized protein</fullName>
    </submittedName>
</protein>
<evidence type="ECO:0000256" key="1">
    <source>
        <dbReference type="SAM" id="MobiDB-lite"/>
    </source>
</evidence>
<keyword evidence="3" id="KW-1185">Reference proteome</keyword>
<reference evidence="2 3" key="1">
    <citation type="journal article" date="2020" name="Nature">
        <title>Six reference-quality genomes reveal evolution of bat adaptations.</title>
        <authorList>
            <person name="Jebb D."/>
            <person name="Huang Z."/>
            <person name="Pippel M."/>
            <person name="Hughes G.M."/>
            <person name="Lavrichenko K."/>
            <person name="Devanna P."/>
            <person name="Winkler S."/>
            <person name="Jermiin L.S."/>
            <person name="Skirmuntt E.C."/>
            <person name="Katzourakis A."/>
            <person name="Burkitt-Gray L."/>
            <person name="Ray D.A."/>
            <person name="Sullivan K.A.M."/>
            <person name="Roscito J.G."/>
            <person name="Kirilenko B.M."/>
            <person name="Davalos L.M."/>
            <person name="Corthals A.P."/>
            <person name="Power M.L."/>
            <person name="Jones G."/>
            <person name="Ransome R.D."/>
            <person name="Dechmann D.K.N."/>
            <person name="Locatelli A.G."/>
            <person name="Puechmaille S.J."/>
            <person name="Fedrigo O."/>
            <person name="Jarvis E.D."/>
            <person name="Hiller M."/>
            <person name="Vernes S.C."/>
            <person name="Myers E.W."/>
            <person name="Teeling E.C."/>
        </authorList>
    </citation>
    <scope>NUCLEOTIDE SEQUENCE [LARGE SCALE GENOMIC DNA]</scope>
    <source>
        <strain evidence="2">MMyoMyo1</strain>
        <tissue evidence="2">Flight muscle</tissue>
    </source>
</reference>
<evidence type="ECO:0000313" key="2">
    <source>
        <dbReference type="EMBL" id="KAF6369247.1"/>
    </source>
</evidence>
<proteinExistence type="predicted"/>
<dbReference type="AlphaFoldDB" id="A0A7J7Z4R7"/>
<accession>A0A7J7Z4R7</accession>
<organism evidence="2 3">
    <name type="scientific">Myotis myotis</name>
    <name type="common">Greater mouse-eared bat</name>
    <name type="synonym">Vespertilio myotis</name>
    <dbReference type="NCBI Taxonomy" id="51298"/>
    <lineage>
        <taxon>Eukaryota</taxon>
        <taxon>Metazoa</taxon>
        <taxon>Chordata</taxon>
        <taxon>Craniata</taxon>
        <taxon>Vertebrata</taxon>
        <taxon>Euteleostomi</taxon>
        <taxon>Mammalia</taxon>
        <taxon>Eutheria</taxon>
        <taxon>Laurasiatheria</taxon>
        <taxon>Chiroptera</taxon>
        <taxon>Yangochiroptera</taxon>
        <taxon>Vespertilionidae</taxon>
        <taxon>Myotis</taxon>
    </lineage>
</organism>
<gene>
    <name evidence="2" type="ORF">mMyoMyo1_010625</name>
</gene>
<comment type="caution">
    <text evidence="2">The sequence shown here is derived from an EMBL/GenBank/DDBJ whole genome shotgun (WGS) entry which is preliminary data.</text>
</comment>
<name>A0A7J7Z4R7_MYOMY</name>
<sequence length="154" mass="15601">MSSQERNGDQPGCGPGEGQATRPKVPGTSSCTCACGPGEEKATSPAVPSACSCGPGEAACPWSPVAAASPGEAGPGLGCLWLARGREARVPASCNLPKEGILGPGYGARQRQLGAIRPAGEQLGAIRQAGRQKWLGAIRQAEVVRGNQAGRQRD</sequence>
<evidence type="ECO:0000313" key="3">
    <source>
        <dbReference type="Proteomes" id="UP000527355"/>
    </source>
</evidence>
<dbReference type="EMBL" id="JABWUV010000003">
    <property type="protein sequence ID" value="KAF6369247.1"/>
    <property type="molecule type" value="Genomic_DNA"/>
</dbReference>